<keyword evidence="7" id="KW-0342">GTP-binding</keyword>
<dbReference type="InterPro" id="IPR001170">
    <property type="entry name" value="ANPR/GUC"/>
</dbReference>
<evidence type="ECO:0000256" key="11">
    <source>
        <dbReference type="ARBA" id="ARBA00023239"/>
    </source>
</evidence>
<accession>A0ABN8M8U9</accession>
<evidence type="ECO:0000256" key="10">
    <source>
        <dbReference type="ARBA" id="ARBA00023180"/>
    </source>
</evidence>
<gene>
    <name evidence="18" type="ORF">PEVE_00022902</name>
</gene>
<keyword evidence="11" id="KW-0456">Lyase</keyword>
<keyword evidence="6 15" id="KW-1133">Transmembrane helix</keyword>
<keyword evidence="5" id="KW-0547">Nucleotide-binding</keyword>
<comment type="subcellular location">
    <subcellularLocation>
        <location evidence="1">Membrane</location>
        <topology evidence="1">Single-pass type I membrane protein</topology>
    </subcellularLocation>
</comment>
<evidence type="ECO:0000256" key="15">
    <source>
        <dbReference type="SAM" id="Phobius"/>
    </source>
</evidence>
<dbReference type="InterPro" id="IPR011009">
    <property type="entry name" value="Kinase-like_dom_sf"/>
</dbReference>
<feature type="region of interest" description="Disordered" evidence="14">
    <location>
        <begin position="568"/>
        <end position="595"/>
    </location>
</feature>
<organism evidence="18 19">
    <name type="scientific">Porites evermanni</name>
    <dbReference type="NCBI Taxonomy" id="104178"/>
    <lineage>
        <taxon>Eukaryota</taxon>
        <taxon>Metazoa</taxon>
        <taxon>Cnidaria</taxon>
        <taxon>Anthozoa</taxon>
        <taxon>Hexacorallia</taxon>
        <taxon>Scleractinia</taxon>
        <taxon>Fungiina</taxon>
        <taxon>Poritidae</taxon>
        <taxon>Porites</taxon>
    </lineage>
</organism>
<feature type="transmembrane region" description="Helical" evidence="15">
    <location>
        <begin position="489"/>
        <end position="512"/>
    </location>
</feature>
<dbReference type="SUPFAM" id="SSF53822">
    <property type="entry name" value="Periplasmic binding protein-like I"/>
    <property type="match status" value="1"/>
</dbReference>
<keyword evidence="4" id="KW-0732">Signal</keyword>
<evidence type="ECO:0000256" key="14">
    <source>
        <dbReference type="SAM" id="MobiDB-lite"/>
    </source>
</evidence>
<comment type="caution">
    <text evidence="18">The sequence shown here is derived from an EMBL/GenBank/DDBJ whole genome shotgun (WGS) entry which is preliminary data.</text>
</comment>
<feature type="region of interest" description="Disordered" evidence="14">
    <location>
        <begin position="1"/>
        <end position="23"/>
    </location>
</feature>
<feature type="domain" description="Guanylate cyclase" evidence="17">
    <location>
        <begin position="924"/>
        <end position="1054"/>
    </location>
</feature>
<keyword evidence="8 15" id="KW-0472">Membrane</keyword>
<feature type="coiled-coil region" evidence="13">
    <location>
        <begin position="861"/>
        <end position="899"/>
    </location>
</feature>
<dbReference type="PANTHER" id="PTHR11920:SF501">
    <property type="entry name" value="GUANYLATE CYCLASE 32E"/>
    <property type="match status" value="1"/>
</dbReference>
<evidence type="ECO:0000256" key="13">
    <source>
        <dbReference type="SAM" id="Coils"/>
    </source>
</evidence>
<keyword evidence="10" id="KW-0325">Glycoprotein</keyword>
<dbReference type="Gene3D" id="1.10.510.10">
    <property type="entry name" value="Transferase(Phosphotransferase) domain 1"/>
    <property type="match status" value="1"/>
</dbReference>
<dbReference type="Proteomes" id="UP001159427">
    <property type="component" value="Unassembled WGS sequence"/>
</dbReference>
<proteinExistence type="predicted"/>
<keyword evidence="3 15" id="KW-0812">Transmembrane</keyword>
<evidence type="ECO:0000256" key="4">
    <source>
        <dbReference type="ARBA" id="ARBA00022729"/>
    </source>
</evidence>
<evidence type="ECO:0000256" key="5">
    <source>
        <dbReference type="ARBA" id="ARBA00022741"/>
    </source>
</evidence>
<dbReference type="SMART" id="SM00044">
    <property type="entry name" value="CYCc"/>
    <property type="match status" value="1"/>
</dbReference>
<dbReference type="SUPFAM" id="SSF55073">
    <property type="entry name" value="Nucleotide cyclase"/>
    <property type="match status" value="1"/>
</dbReference>
<dbReference type="PROSITE" id="PS50011">
    <property type="entry name" value="PROTEIN_KINASE_DOM"/>
    <property type="match status" value="1"/>
</dbReference>
<dbReference type="InterPro" id="IPR028082">
    <property type="entry name" value="Peripla_BP_I"/>
</dbReference>
<dbReference type="SUPFAM" id="SSF56112">
    <property type="entry name" value="Protein kinase-like (PK-like)"/>
    <property type="match status" value="1"/>
</dbReference>
<keyword evidence="13" id="KW-0175">Coiled coil</keyword>
<dbReference type="CDD" id="cd06352">
    <property type="entry name" value="PBP1_NPR_GC-like"/>
    <property type="match status" value="1"/>
</dbReference>
<feature type="domain" description="Protein kinase" evidence="16">
    <location>
        <begin position="551"/>
        <end position="853"/>
    </location>
</feature>
<dbReference type="EMBL" id="CALNXI010000304">
    <property type="protein sequence ID" value="CAH3024432.1"/>
    <property type="molecule type" value="Genomic_DNA"/>
</dbReference>
<dbReference type="InterPro" id="IPR050401">
    <property type="entry name" value="Cyclic_nucleotide_synthase"/>
</dbReference>
<dbReference type="PRINTS" id="PR00255">
    <property type="entry name" value="NATPEPTIDER"/>
</dbReference>
<dbReference type="InterPro" id="IPR001054">
    <property type="entry name" value="A/G_cyclase"/>
</dbReference>
<evidence type="ECO:0000256" key="7">
    <source>
        <dbReference type="ARBA" id="ARBA00023134"/>
    </source>
</evidence>
<dbReference type="InterPro" id="IPR001828">
    <property type="entry name" value="ANF_lig-bd_rcpt"/>
</dbReference>
<dbReference type="Pfam" id="PF01094">
    <property type="entry name" value="ANF_receptor"/>
    <property type="match status" value="2"/>
</dbReference>
<dbReference type="InterPro" id="IPR029787">
    <property type="entry name" value="Nucleotide_cyclase"/>
</dbReference>
<dbReference type="InterPro" id="IPR001245">
    <property type="entry name" value="Ser-Thr/Tyr_kinase_cat_dom"/>
</dbReference>
<reference evidence="18 19" key="1">
    <citation type="submission" date="2022-05" db="EMBL/GenBank/DDBJ databases">
        <authorList>
            <consortium name="Genoscope - CEA"/>
            <person name="William W."/>
        </authorList>
    </citation>
    <scope>NUCLEOTIDE SEQUENCE [LARGE SCALE GENOMIC DNA]</scope>
</reference>
<evidence type="ECO:0000256" key="8">
    <source>
        <dbReference type="ARBA" id="ARBA00023136"/>
    </source>
</evidence>
<evidence type="ECO:0000256" key="9">
    <source>
        <dbReference type="ARBA" id="ARBA00023170"/>
    </source>
</evidence>
<dbReference type="Gene3D" id="3.30.70.1230">
    <property type="entry name" value="Nucleotide cyclase"/>
    <property type="match status" value="1"/>
</dbReference>
<evidence type="ECO:0000256" key="2">
    <source>
        <dbReference type="ARBA" id="ARBA00012202"/>
    </source>
</evidence>
<keyword evidence="12" id="KW-0141">cGMP biosynthesis</keyword>
<feature type="compositionally biased region" description="Polar residues" evidence="14">
    <location>
        <begin position="1"/>
        <end position="21"/>
    </location>
</feature>
<evidence type="ECO:0000313" key="19">
    <source>
        <dbReference type="Proteomes" id="UP001159427"/>
    </source>
</evidence>
<feature type="compositionally biased region" description="Polar residues" evidence="14">
    <location>
        <begin position="569"/>
        <end position="595"/>
    </location>
</feature>
<keyword evidence="19" id="KW-1185">Reference proteome</keyword>
<evidence type="ECO:0000256" key="1">
    <source>
        <dbReference type="ARBA" id="ARBA00004479"/>
    </source>
</evidence>
<evidence type="ECO:0000259" key="16">
    <source>
        <dbReference type="PROSITE" id="PS50011"/>
    </source>
</evidence>
<feature type="transmembrane region" description="Helical" evidence="15">
    <location>
        <begin position="254"/>
        <end position="271"/>
    </location>
</feature>
<sequence>MYILLPSQTSAHSHDSNSGGNDNEHEVKIGVLLPMTGYWPIGKTSASAITIAVDRINRNPNLLPGYNMTFLWNDSMCLAAEGLNQAVEFKISGVDAIIGDGCDIICEPAAILAASWNLPMVSWGCESSKLSEKTIYPSFARTVGSFSKMGDLFLSVFQYFHWNSIGILASTESIWQLAMTGLMKVFLQNDIDIRYLRTLSPGHVLVTEREEYNSILSRAKETARSEYPPKSVGLLFTMTDTISRNWFYQTDRKIHFVFPCISVFVILCYGGDMRALMLQALDFGMLNGDYAFLTVNLLPSAAIGNNTFMGNDGRDAEAALAFRGILSIHVREPTTTLWQSFKEEVREKMNAFPFYIKLDDSEQVEVYAGAIYDAIYLYANALNETLAAGGSKKDGRAIVQRMLNREFEGASGLVRMDSSGDREPDYSLKYYVNGSFQGIADYNYSTGGFNLRDVRVIWAGGRTTPPLDKPKCGWENELCVEQEKKAARFVNVVIGASTAGVVVLAFMFFIIIRKLRYETDLAENMTWKIKYEDLSIKGQEQQEAKPVGMLAIFNRATGAGPTGHAMTVGPSNTQQGQIVRPSQANSSTQSQPDDSTRQVYTVIGDYQGQPVAVERLRKRSVQLTRDVLIELKQVRDLSHENLNPFIGACIESPNILLVWSYCKKGSLQEVLANEENKIDHAFKLSMSIDIAAGMKYLHNSPVKFHGNLTSRHCMIDNHWVVSITDWGLNKFKAGQERIYTDTNKTNEDLLWTAPEHIDFNKGEKSGFSQKGDVYSYGIILQEISTRCKPFLDCNLDCKEIIQRVVAYEDPSFRPDLTRVDVRPEFVDLIVDCWCDDPEERPHFFRIVERLKKISGRGSNIIENMVSMMEKHANHLEQLVEERTRQLNEEKERTDKLLNRLLPPMVAEQLKIHDSVEAEEFEEVTMFFSDIVGFTKLASCSKPIEIVDFLNDLNVAFDEIITRFDVYKVETVGDAYVVVSGCPKLNGIKHAGEIASMALELLSHMFFFRLRHLPEHQLQLRIGIHTGPVVAGVVGITMPRFCLFGHTVHIASKMENFGLPLRIHVSRDCHSRLVELGGYYLSERGQVQIKRLGLVTTYWLVGKEGFDKPLPDPPLETSEPLFETLDVYYAS</sequence>
<protein>
    <recommendedName>
        <fullName evidence="2">guanylate cyclase</fullName>
        <ecNumber evidence="2">4.6.1.2</ecNumber>
    </recommendedName>
</protein>
<evidence type="ECO:0000256" key="3">
    <source>
        <dbReference type="ARBA" id="ARBA00022692"/>
    </source>
</evidence>
<dbReference type="InterPro" id="IPR000719">
    <property type="entry name" value="Prot_kinase_dom"/>
</dbReference>
<dbReference type="Pfam" id="PF07714">
    <property type="entry name" value="PK_Tyr_Ser-Thr"/>
    <property type="match status" value="1"/>
</dbReference>
<keyword evidence="9" id="KW-0675">Receptor</keyword>
<dbReference type="Pfam" id="PF00211">
    <property type="entry name" value="Guanylate_cyc"/>
    <property type="match status" value="1"/>
</dbReference>
<evidence type="ECO:0000256" key="12">
    <source>
        <dbReference type="ARBA" id="ARBA00023293"/>
    </source>
</evidence>
<dbReference type="PROSITE" id="PS50125">
    <property type="entry name" value="GUANYLATE_CYCLASE_2"/>
    <property type="match status" value="1"/>
</dbReference>
<dbReference type="PANTHER" id="PTHR11920">
    <property type="entry name" value="GUANYLYL CYCLASE"/>
    <property type="match status" value="1"/>
</dbReference>
<dbReference type="CDD" id="cd07302">
    <property type="entry name" value="CHD"/>
    <property type="match status" value="1"/>
</dbReference>
<name>A0ABN8M8U9_9CNID</name>
<evidence type="ECO:0000259" key="17">
    <source>
        <dbReference type="PROSITE" id="PS50125"/>
    </source>
</evidence>
<dbReference type="Gene3D" id="3.40.50.2300">
    <property type="match status" value="2"/>
</dbReference>
<evidence type="ECO:0000256" key="6">
    <source>
        <dbReference type="ARBA" id="ARBA00022989"/>
    </source>
</evidence>
<evidence type="ECO:0000313" key="18">
    <source>
        <dbReference type="EMBL" id="CAH3024432.1"/>
    </source>
</evidence>
<dbReference type="EC" id="4.6.1.2" evidence="2"/>